<feature type="domain" description="DUF559" evidence="1">
    <location>
        <begin position="243"/>
        <end position="321"/>
    </location>
</feature>
<dbReference type="InterPro" id="IPR007569">
    <property type="entry name" value="DUF559"/>
</dbReference>
<protein>
    <submittedName>
        <fullName evidence="2">Very-short-patch-repair endonuclease</fullName>
    </submittedName>
</protein>
<evidence type="ECO:0000259" key="1">
    <source>
        <dbReference type="Pfam" id="PF04480"/>
    </source>
</evidence>
<comment type="caution">
    <text evidence="2">The sequence shown here is derived from an EMBL/GenBank/DDBJ whole genome shotgun (WGS) entry which is preliminary data.</text>
</comment>
<reference evidence="2 3" key="1">
    <citation type="submission" date="2020-11" db="EMBL/GenBank/DDBJ databases">
        <title>Sequencing the genomes of 1000 actinobacteria strains.</title>
        <authorList>
            <person name="Klenk H.-P."/>
        </authorList>
    </citation>
    <scope>NUCLEOTIDE SEQUENCE [LARGE SCALE GENOMIC DNA]</scope>
    <source>
        <strain evidence="2 3">DSM 101692</strain>
    </source>
</reference>
<name>A0ABS0JFK5_9ACTN</name>
<dbReference type="RefSeq" id="WP_231396235.1">
    <property type="nucleotide sequence ID" value="NZ_JADOTX010000001.1"/>
</dbReference>
<dbReference type="Proteomes" id="UP000614915">
    <property type="component" value="Unassembled WGS sequence"/>
</dbReference>
<keyword evidence="2" id="KW-0378">Hydrolase</keyword>
<keyword evidence="3" id="KW-1185">Reference proteome</keyword>
<dbReference type="Gene3D" id="3.40.960.10">
    <property type="entry name" value="VSR Endonuclease"/>
    <property type="match status" value="1"/>
</dbReference>
<gene>
    <name evidence="2" type="ORF">IW248_001754</name>
</gene>
<dbReference type="Pfam" id="PF04480">
    <property type="entry name" value="DUF559"/>
    <property type="match status" value="1"/>
</dbReference>
<evidence type="ECO:0000313" key="2">
    <source>
        <dbReference type="EMBL" id="MBG6065467.1"/>
    </source>
</evidence>
<sequence>MSAVLGRTPGQGGAVDPRLHALLVRGNGLVTRRDILRAVPAWTIQTSQRANRLVRLLPGIYGDPALICHANTDLPTLARVERDVARRAALLYVDGRGALSRLTALDVWGLRRQPLGEPVYLDLPRRSGLRDRPHLVVAHRSDFAVAPPQVVIRGGLLVIRLDRTLVDCWPLLPPVDRSSLLIRAVNDRMTTPQRLAAALGEVARMPDRGALSGLLDRLAAGCRSPLEIWGHDHVFTGSGMPTFTRQARIRVGARTIYLDMFAEAERVNIELDGATSHGDPAEREIDLRRDALLATVGILVVRFSHRRLTTEPVQVRQETLSILVNRTRPMIK</sequence>
<proteinExistence type="predicted"/>
<dbReference type="GO" id="GO:0004519">
    <property type="term" value="F:endonuclease activity"/>
    <property type="evidence" value="ECO:0007669"/>
    <property type="project" value="UniProtKB-KW"/>
</dbReference>
<keyword evidence="2" id="KW-0255">Endonuclease</keyword>
<accession>A0ABS0JFK5</accession>
<dbReference type="EMBL" id="JADOTX010000001">
    <property type="protein sequence ID" value="MBG6065467.1"/>
    <property type="molecule type" value="Genomic_DNA"/>
</dbReference>
<organism evidence="2 3">
    <name type="scientific">Micromonospora ureilytica</name>
    <dbReference type="NCBI Taxonomy" id="709868"/>
    <lineage>
        <taxon>Bacteria</taxon>
        <taxon>Bacillati</taxon>
        <taxon>Actinomycetota</taxon>
        <taxon>Actinomycetes</taxon>
        <taxon>Micromonosporales</taxon>
        <taxon>Micromonosporaceae</taxon>
        <taxon>Micromonospora</taxon>
    </lineage>
</organism>
<evidence type="ECO:0000313" key="3">
    <source>
        <dbReference type="Proteomes" id="UP000614915"/>
    </source>
</evidence>
<keyword evidence="2" id="KW-0540">Nuclease</keyword>